<name>A0ABU8M9M8_9PSEU</name>
<proteinExistence type="predicted"/>
<evidence type="ECO:0000313" key="1">
    <source>
        <dbReference type="EMBL" id="MEJ2864040.1"/>
    </source>
</evidence>
<comment type="caution">
    <text evidence="1">The sequence shown here is derived from an EMBL/GenBank/DDBJ whole genome shotgun (WGS) entry which is preliminary data.</text>
</comment>
<dbReference type="RefSeq" id="WP_337705407.1">
    <property type="nucleotide sequence ID" value="NZ_JBBEGM010000010.1"/>
</dbReference>
<keyword evidence="2" id="KW-1185">Reference proteome</keyword>
<protein>
    <submittedName>
        <fullName evidence="1">Uncharacterized protein</fullName>
    </submittedName>
</protein>
<reference evidence="1 2" key="1">
    <citation type="submission" date="2024-03" db="EMBL/GenBank/DDBJ databases">
        <title>Actinomycetospora sp. OC33-EN07, a novel actinomycete isolated from wild orchid (Aerides multiflora).</title>
        <authorList>
            <person name="Suriyachadkun C."/>
        </authorList>
    </citation>
    <scope>NUCLEOTIDE SEQUENCE [LARGE SCALE GENOMIC DNA]</scope>
    <source>
        <strain evidence="1 2">OC33-EN07</strain>
    </source>
</reference>
<sequence length="71" mass="7594">MIGSRSALRTVPLAGPRPRCFGNRSVLAKELGSYEAGDQTQSPWNSICPSPARTVVYAGPSFVLYGLPIVE</sequence>
<accession>A0ABU8M9M8</accession>
<dbReference type="EMBL" id="JBBEGM010000010">
    <property type="protein sequence ID" value="MEJ2864040.1"/>
    <property type="molecule type" value="Genomic_DNA"/>
</dbReference>
<evidence type="ECO:0000313" key="2">
    <source>
        <dbReference type="Proteomes" id="UP001369736"/>
    </source>
</evidence>
<organism evidence="1 2">
    <name type="scientific">Actinomycetospora flava</name>
    <dbReference type="NCBI Taxonomy" id="3129232"/>
    <lineage>
        <taxon>Bacteria</taxon>
        <taxon>Bacillati</taxon>
        <taxon>Actinomycetota</taxon>
        <taxon>Actinomycetes</taxon>
        <taxon>Pseudonocardiales</taxon>
        <taxon>Pseudonocardiaceae</taxon>
        <taxon>Actinomycetospora</taxon>
    </lineage>
</organism>
<gene>
    <name evidence="1" type="ORF">WCD58_22990</name>
</gene>
<dbReference type="Proteomes" id="UP001369736">
    <property type="component" value="Unassembled WGS sequence"/>
</dbReference>